<dbReference type="EMBL" id="JAQQAF010000007">
    <property type="protein sequence ID" value="KAJ8470874.1"/>
    <property type="molecule type" value="Genomic_DNA"/>
</dbReference>
<accession>A0AAV8QCD2</accession>
<sequence length="109" mass="12293">MRSLRSTYLFRFILLRQKDYSCGMIVLSTCRQHSSFGAFPLLLFYVLAEMEDEVWLEACEELKHGGACKSAISSPLEMLWSQCFATATPLLAVVNANADEGCNDINKFE</sequence>
<dbReference type="Proteomes" id="UP001222027">
    <property type="component" value="Unassembled WGS sequence"/>
</dbReference>
<gene>
    <name evidence="1" type="ORF">OPV22_025217</name>
</gene>
<protein>
    <submittedName>
        <fullName evidence="1">Uncharacterized protein</fullName>
    </submittedName>
</protein>
<comment type="caution">
    <text evidence="1">The sequence shown here is derived from an EMBL/GenBank/DDBJ whole genome shotgun (WGS) entry which is preliminary data.</text>
</comment>
<reference evidence="1 2" key="1">
    <citation type="submission" date="2022-12" db="EMBL/GenBank/DDBJ databases">
        <title>Chromosome-scale assembly of the Ensete ventricosum genome.</title>
        <authorList>
            <person name="Dussert Y."/>
            <person name="Stocks J."/>
            <person name="Wendawek A."/>
            <person name="Woldeyes F."/>
            <person name="Nichols R.A."/>
            <person name="Borrell J.S."/>
        </authorList>
    </citation>
    <scope>NUCLEOTIDE SEQUENCE [LARGE SCALE GENOMIC DNA]</scope>
    <source>
        <strain evidence="2">cv. Maze</strain>
        <tissue evidence="1">Seeds</tissue>
    </source>
</reference>
<dbReference type="AlphaFoldDB" id="A0AAV8QCD2"/>
<keyword evidence="2" id="KW-1185">Reference proteome</keyword>
<proteinExistence type="predicted"/>
<evidence type="ECO:0000313" key="1">
    <source>
        <dbReference type="EMBL" id="KAJ8470874.1"/>
    </source>
</evidence>
<name>A0AAV8QCD2_ENSVE</name>
<evidence type="ECO:0000313" key="2">
    <source>
        <dbReference type="Proteomes" id="UP001222027"/>
    </source>
</evidence>
<organism evidence="1 2">
    <name type="scientific">Ensete ventricosum</name>
    <name type="common">Abyssinian banana</name>
    <name type="synonym">Musa ensete</name>
    <dbReference type="NCBI Taxonomy" id="4639"/>
    <lineage>
        <taxon>Eukaryota</taxon>
        <taxon>Viridiplantae</taxon>
        <taxon>Streptophyta</taxon>
        <taxon>Embryophyta</taxon>
        <taxon>Tracheophyta</taxon>
        <taxon>Spermatophyta</taxon>
        <taxon>Magnoliopsida</taxon>
        <taxon>Liliopsida</taxon>
        <taxon>Zingiberales</taxon>
        <taxon>Musaceae</taxon>
        <taxon>Ensete</taxon>
    </lineage>
</organism>